<sequence>MEVDGRGHVEDTTGARPGFWLWPSGSAPCVATAKVLEAVAVATTWSLLPLTVSTATATASDSYVGLYASSLKLRLQLATATWACMPLA</sequence>
<organism evidence="1 2">
    <name type="scientific">Liparis tanakae</name>
    <name type="common">Tanaka's snailfish</name>
    <dbReference type="NCBI Taxonomy" id="230148"/>
    <lineage>
        <taxon>Eukaryota</taxon>
        <taxon>Metazoa</taxon>
        <taxon>Chordata</taxon>
        <taxon>Craniata</taxon>
        <taxon>Vertebrata</taxon>
        <taxon>Euteleostomi</taxon>
        <taxon>Actinopterygii</taxon>
        <taxon>Neopterygii</taxon>
        <taxon>Teleostei</taxon>
        <taxon>Neoteleostei</taxon>
        <taxon>Acanthomorphata</taxon>
        <taxon>Eupercaria</taxon>
        <taxon>Perciformes</taxon>
        <taxon>Cottioidei</taxon>
        <taxon>Cottales</taxon>
        <taxon>Liparidae</taxon>
        <taxon>Liparis</taxon>
    </lineage>
</organism>
<dbReference type="AlphaFoldDB" id="A0A4Z2F1R9"/>
<evidence type="ECO:0000313" key="2">
    <source>
        <dbReference type="Proteomes" id="UP000314294"/>
    </source>
</evidence>
<reference evidence="1 2" key="1">
    <citation type="submission" date="2019-03" db="EMBL/GenBank/DDBJ databases">
        <title>First draft genome of Liparis tanakae, snailfish: a comprehensive survey of snailfish specific genes.</title>
        <authorList>
            <person name="Kim W."/>
            <person name="Song I."/>
            <person name="Jeong J.-H."/>
            <person name="Kim D."/>
            <person name="Kim S."/>
            <person name="Ryu S."/>
            <person name="Song J.Y."/>
            <person name="Lee S.K."/>
        </authorList>
    </citation>
    <scope>NUCLEOTIDE SEQUENCE [LARGE SCALE GENOMIC DNA]</scope>
    <source>
        <tissue evidence="1">Muscle</tissue>
    </source>
</reference>
<proteinExistence type="predicted"/>
<keyword evidence="2" id="KW-1185">Reference proteome</keyword>
<gene>
    <name evidence="1" type="ORF">EYF80_054739</name>
</gene>
<protein>
    <submittedName>
        <fullName evidence="1">Uncharacterized protein</fullName>
    </submittedName>
</protein>
<name>A0A4Z2F1R9_9TELE</name>
<evidence type="ECO:0000313" key="1">
    <source>
        <dbReference type="EMBL" id="TNN35089.1"/>
    </source>
</evidence>
<comment type="caution">
    <text evidence="1">The sequence shown here is derived from an EMBL/GenBank/DDBJ whole genome shotgun (WGS) entry which is preliminary data.</text>
</comment>
<accession>A0A4Z2F1R9</accession>
<dbReference type="EMBL" id="SRLO01001831">
    <property type="protein sequence ID" value="TNN35089.1"/>
    <property type="molecule type" value="Genomic_DNA"/>
</dbReference>
<dbReference type="Proteomes" id="UP000314294">
    <property type="component" value="Unassembled WGS sequence"/>
</dbReference>